<name>Q6ZCE3_ORYSJ</name>
<evidence type="ECO:0000313" key="1">
    <source>
        <dbReference type="EMBL" id="BAD05322.1"/>
    </source>
</evidence>
<reference evidence="2" key="1">
    <citation type="journal article" date="2005" name="Nature">
        <title>The map-based sequence of the rice genome.</title>
        <authorList>
            <consortium name="International rice genome sequencing project (IRGSP)"/>
            <person name="Matsumoto T."/>
            <person name="Wu J."/>
            <person name="Kanamori H."/>
            <person name="Katayose Y."/>
            <person name="Fujisawa M."/>
            <person name="Namiki N."/>
            <person name="Mizuno H."/>
            <person name="Yamamoto K."/>
            <person name="Antonio B.A."/>
            <person name="Baba T."/>
            <person name="Sakata K."/>
            <person name="Nagamura Y."/>
            <person name="Aoki H."/>
            <person name="Arikawa K."/>
            <person name="Arita K."/>
            <person name="Bito T."/>
            <person name="Chiden Y."/>
            <person name="Fujitsuka N."/>
            <person name="Fukunaka R."/>
            <person name="Hamada M."/>
            <person name="Harada C."/>
            <person name="Hayashi A."/>
            <person name="Hijishita S."/>
            <person name="Honda M."/>
            <person name="Hosokawa S."/>
            <person name="Ichikawa Y."/>
            <person name="Idonuma A."/>
            <person name="Iijima M."/>
            <person name="Ikeda M."/>
            <person name="Ikeno M."/>
            <person name="Ito K."/>
            <person name="Ito S."/>
            <person name="Ito T."/>
            <person name="Ito Y."/>
            <person name="Ito Y."/>
            <person name="Iwabuchi A."/>
            <person name="Kamiya K."/>
            <person name="Karasawa W."/>
            <person name="Kurita K."/>
            <person name="Katagiri S."/>
            <person name="Kikuta A."/>
            <person name="Kobayashi H."/>
            <person name="Kobayashi N."/>
            <person name="Machita K."/>
            <person name="Maehara T."/>
            <person name="Masukawa M."/>
            <person name="Mizubayashi T."/>
            <person name="Mukai Y."/>
            <person name="Nagasaki H."/>
            <person name="Nagata Y."/>
            <person name="Naito S."/>
            <person name="Nakashima M."/>
            <person name="Nakama Y."/>
            <person name="Nakamichi Y."/>
            <person name="Nakamura M."/>
            <person name="Meguro A."/>
            <person name="Negishi M."/>
            <person name="Ohta I."/>
            <person name="Ohta T."/>
            <person name="Okamoto M."/>
            <person name="Ono N."/>
            <person name="Saji S."/>
            <person name="Sakaguchi M."/>
            <person name="Sakai K."/>
            <person name="Shibata M."/>
            <person name="Shimokawa T."/>
            <person name="Song J."/>
            <person name="Takazaki Y."/>
            <person name="Terasawa K."/>
            <person name="Tsugane M."/>
            <person name="Tsuji K."/>
            <person name="Ueda S."/>
            <person name="Waki K."/>
            <person name="Yamagata H."/>
            <person name="Yamamoto M."/>
            <person name="Yamamoto S."/>
            <person name="Yamane H."/>
            <person name="Yoshiki S."/>
            <person name="Yoshihara R."/>
            <person name="Yukawa K."/>
            <person name="Zhong H."/>
            <person name="Yano M."/>
            <person name="Yuan Q."/>
            <person name="Ouyang S."/>
            <person name="Liu J."/>
            <person name="Jones K.M."/>
            <person name="Gansberger K."/>
            <person name="Moffat K."/>
            <person name="Hill J."/>
            <person name="Bera J."/>
            <person name="Fadrosh D."/>
            <person name="Jin S."/>
            <person name="Johri S."/>
            <person name="Kim M."/>
            <person name="Overton L."/>
            <person name="Reardon M."/>
            <person name="Tsitrin T."/>
            <person name="Vuong H."/>
            <person name="Weaver B."/>
            <person name="Ciecko A."/>
            <person name="Tallon L."/>
            <person name="Jackson J."/>
            <person name="Pai G."/>
            <person name="Aken S.V."/>
            <person name="Utterback T."/>
            <person name="Reidmuller S."/>
            <person name="Feldblyum T."/>
            <person name="Hsiao J."/>
            <person name="Zismann V."/>
            <person name="Iobst S."/>
            <person name="de Vazeille A.R."/>
            <person name="Buell C.R."/>
            <person name="Ying K."/>
            <person name="Li Y."/>
            <person name="Lu T."/>
            <person name="Huang Y."/>
            <person name="Zhao Q."/>
            <person name="Feng Q."/>
            <person name="Zhang L."/>
            <person name="Zhu J."/>
            <person name="Weng Q."/>
            <person name="Mu J."/>
            <person name="Lu Y."/>
            <person name="Fan D."/>
            <person name="Liu Y."/>
            <person name="Guan J."/>
            <person name="Zhang Y."/>
            <person name="Yu S."/>
            <person name="Liu X."/>
            <person name="Zhang Y."/>
            <person name="Hong G."/>
            <person name="Han B."/>
            <person name="Choisne N."/>
            <person name="Demange N."/>
            <person name="Orjeda G."/>
            <person name="Samain S."/>
            <person name="Cattolico L."/>
            <person name="Pelletier E."/>
            <person name="Couloux A."/>
            <person name="Segurens B."/>
            <person name="Wincker P."/>
            <person name="D'Hont A."/>
            <person name="Scarpelli C."/>
            <person name="Weissenbach J."/>
            <person name="Salanoubat M."/>
            <person name="Quetier F."/>
            <person name="Yu Y."/>
            <person name="Kim H.R."/>
            <person name="Rambo T."/>
            <person name="Currie J."/>
            <person name="Collura K."/>
            <person name="Luo M."/>
            <person name="Yang T."/>
            <person name="Ammiraju J.S.S."/>
            <person name="Engler F."/>
            <person name="Soderlund C."/>
            <person name="Wing R.A."/>
            <person name="Palmer L.E."/>
            <person name="de la Bastide M."/>
            <person name="Spiegel L."/>
            <person name="Nascimento L."/>
            <person name="Zutavern T."/>
            <person name="O'Shaughnessy A."/>
            <person name="Dike S."/>
            <person name="Dedhia N."/>
            <person name="Preston R."/>
            <person name="Balija V."/>
            <person name="McCombie W.R."/>
            <person name="Chow T."/>
            <person name="Chen H."/>
            <person name="Chung M."/>
            <person name="Chen C."/>
            <person name="Shaw J."/>
            <person name="Wu H."/>
            <person name="Hsiao K."/>
            <person name="Chao Y."/>
            <person name="Chu M."/>
            <person name="Cheng C."/>
            <person name="Hour A."/>
            <person name="Lee P."/>
            <person name="Lin S."/>
            <person name="Lin Y."/>
            <person name="Liou J."/>
            <person name="Liu S."/>
            <person name="Hsing Y."/>
            <person name="Raghuvanshi S."/>
            <person name="Mohanty A."/>
            <person name="Bharti A.K."/>
            <person name="Gaur A."/>
            <person name="Gupta V."/>
            <person name="Kumar D."/>
            <person name="Ravi V."/>
            <person name="Vij S."/>
            <person name="Kapur A."/>
            <person name="Khurana P."/>
            <person name="Khurana P."/>
            <person name="Khurana J.P."/>
            <person name="Tyagi A.K."/>
            <person name="Gaikwad K."/>
            <person name="Singh A."/>
            <person name="Dalal V."/>
            <person name="Srivastava S."/>
            <person name="Dixit A."/>
            <person name="Pal A.K."/>
            <person name="Ghazi I.A."/>
            <person name="Yadav M."/>
            <person name="Pandit A."/>
            <person name="Bhargava A."/>
            <person name="Sureshbabu K."/>
            <person name="Batra K."/>
            <person name="Sharma T.R."/>
            <person name="Mohapatra T."/>
            <person name="Singh N.K."/>
            <person name="Messing J."/>
            <person name="Nelson A.B."/>
            <person name="Fuks G."/>
            <person name="Kavchok S."/>
            <person name="Keizer G."/>
            <person name="Linton E."/>
            <person name="Llaca V."/>
            <person name="Song R."/>
            <person name="Tanyolac B."/>
            <person name="Young S."/>
            <person name="Ho-Il K."/>
            <person name="Hahn J.H."/>
            <person name="Sangsakoo G."/>
            <person name="Vanavichit A."/>
            <person name="de Mattos Luiz.A.T."/>
            <person name="Zimmer P.D."/>
            <person name="Malone G."/>
            <person name="Dellagostin O."/>
            <person name="de Oliveira A.C."/>
            <person name="Bevan M."/>
            <person name="Bancroft I."/>
            <person name="Minx P."/>
            <person name="Cordum H."/>
            <person name="Wilson R."/>
            <person name="Cheng Z."/>
            <person name="Jin W."/>
            <person name="Jiang J."/>
            <person name="Leong S.A."/>
            <person name="Iwama H."/>
            <person name="Gojobori T."/>
            <person name="Itoh T."/>
            <person name="Niimura Y."/>
            <person name="Fujii Y."/>
            <person name="Habara T."/>
            <person name="Sakai H."/>
            <person name="Sato Y."/>
            <person name="Wilson G."/>
            <person name="Kumar K."/>
            <person name="McCouch S."/>
            <person name="Juretic N."/>
            <person name="Hoen D."/>
            <person name="Wright S."/>
            <person name="Bruskiewich R."/>
            <person name="Bureau T."/>
            <person name="Miyao A."/>
            <person name="Hirochika H."/>
            <person name="Nishikawa T."/>
            <person name="Kadowaki K."/>
            <person name="Sugiura M."/>
            <person name="Burr B."/>
            <person name="Sasaki T."/>
        </authorList>
    </citation>
    <scope>NUCLEOTIDE SEQUENCE [LARGE SCALE GENOMIC DNA]</scope>
    <source>
        <strain evidence="2">cv. Nipponbare</strain>
    </source>
</reference>
<reference evidence="2" key="2">
    <citation type="journal article" date="2008" name="Nucleic Acids Res.">
        <title>The rice annotation project database (RAP-DB): 2008 update.</title>
        <authorList>
            <consortium name="The rice annotation project (RAP)"/>
        </authorList>
    </citation>
    <scope>GENOME REANNOTATION</scope>
    <source>
        <strain evidence="2">cv. Nipponbare</strain>
    </source>
</reference>
<protein>
    <submittedName>
        <fullName evidence="1">Uncharacterized protein</fullName>
    </submittedName>
</protein>
<organism evidence="1 2">
    <name type="scientific">Oryza sativa subsp. japonica</name>
    <name type="common">Rice</name>
    <dbReference type="NCBI Taxonomy" id="39947"/>
    <lineage>
        <taxon>Eukaryota</taxon>
        <taxon>Viridiplantae</taxon>
        <taxon>Streptophyta</taxon>
        <taxon>Embryophyta</taxon>
        <taxon>Tracheophyta</taxon>
        <taxon>Spermatophyta</taxon>
        <taxon>Magnoliopsida</taxon>
        <taxon>Liliopsida</taxon>
        <taxon>Poales</taxon>
        <taxon>Poaceae</taxon>
        <taxon>BOP clade</taxon>
        <taxon>Oryzoideae</taxon>
        <taxon>Oryzeae</taxon>
        <taxon>Oryzinae</taxon>
        <taxon>Oryza</taxon>
        <taxon>Oryza sativa</taxon>
    </lineage>
</organism>
<accession>Q6ZCE3</accession>
<proteinExistence type="predicted"/>
<sequence>MAYQKMSDRMMSNEYAIRYIRHVSTKVHNIAKCFTQRSLTTTTPRVEPILLSLYAVLARPLRNLRELRLGMPRADKVFSDYAETNDHENSIRHCRRLHVSMVLHQDRLRRERQMLTRLHRRLCAFSITRERLVDIDKEYGVKRWCTRRDKFLDFNPNSRLQQDGRLSRMLCTFLVDVGD</sequence>
<dbReference type="EMBL" id="AP004565">
    <property type="protein sequence ID" value="BAD05322.1"/>
    <property type="molecule type" value="Genomic_DNA"/>
</dbReference>
<evidence type="ECO:0000313" key="2">
    <source>
        <dbReference type="Proteomes" id="UP000000763"/>
    </source>
</evidence>
<gene>
    <name evidence="1" type="primary">P0486F07.14</name>
</gene>
<dbReference type="Proteomes" id="UP000000763">
    <property type="component" value="Chromosome 8"/>
</dbReference>
<dbReference type="AlphaFoldDB" id="Q6ZCE3"/>